<comment type="caution">
    <text evidence="2">The sequence shown here is derived from an EMBL/GenBank/DDBJ whole genome shotgun (WGS) entry which is preliminary data.</text>
</comment>
<accession>A0A4S8JMI9</accession>
<feature type="region of interest" description="Disordered" evidence="1">
    <location>
        <begin position="249"/>
        <end position="288"/>
    </location>
</feature>
<evidence type="ECO:0000256" key="1">
    <source>
        <dbReference type="SAM" id="MobiDB-lite"/>
    </source>
</evidence>
<dbReference type="Proteomes" id="UP000317650">
    <property type="component" value="Chromosome 1"/>
</dbReference>
<sequence>MGRTKKQGVLRANQAIYQGATLREENTGVKQVDVSSILRMQHLQRLATWASKEARVAPLAAFLGERLASKAEASGIPLDPSILLCERCETILQPGNSCTVRIEKVTNKRRRRVNKSRFPRQNNVIYTCHFCSHRNLKPGTAKGHVHALLDAHPGHTSSTSNSYGPMSEIKGDSGVATKVLQHDAAAGSVEPELNSGLNSSGPDTNAAAGSVATKSPVTPLMKLINKSNKKRKKANDSITNNSLATADSVRAIGGSSKRRRKGWSRLKEIVESSESKNDRNVTNRSKKAIETVETFLRETKLGKDDIPKILER</sequence>
<dbReference type="PANTHER" id="PTHR36072:SF2">
    <property type="entry name" value="OS01G0531000 PROTEIN"/>
    <property type="match status" value="1"/>
</dbReference>
<dbReference type="Gene3D" id="6.20.50.20">
    <property type="match status" value="1"/>
</dbReference>
<dbReference type="InterPro" id="IPR007175">
    <property type="entry name" value="Rpr2/Snm1/Rpp21"/>
</dbReference>
<gene>
    <name evidence="2" type="ORF">C4D60_Mb01t12230</name>
</gene>
<proteinExistence type="predicted"/>
<reference evidence="2 3" key="1">
    <citation type="journal article" date="2019" name="Nat. Plants">
        <title>Genome sequencing of Musa balbisiana reveals subgenome evolution and function divergence in polyploid bananas.</title>
        <authorList>
            <person name="Yao X."/>
        </authorList>
    </citation>
    <scope>NUCLEOTIDE SEQUENCE [LARGE SCALE GENOMIC DNA]</scope>
    <source>
        <strain evidence="3">cv. DH-PKW</strain>
        <tissue evidence="2">Leaves</tissue>
    </source>
</reference>
<protein>
    <submittedName>
        <fullName evidence="2">Uncharacterized protein</fullName>
    </submittedName>
</protein>
<keyword evidence="3" id="KW-1185">Reference proteome</keyword>
<evidence type="ECO:0000313" key="2">
    <source>
        <dbReference type="EMBL" id="THU63105.1"/>
    </source>
</evidence>
<name>A0A4S8JMI9_MUSBA</name>
<dbReference type="AlphaFoldDB" id="A0A4S8JMI9"/>
<dbReference type="EMBL" id="PYDT01000004">
    <property type="protein sequence ID" value="THU63105.1"/>
    <property type="molecule type" value="Genomic_DNA"/>
</dbReference>
<dbReference type="Pfam" id="PF04032">
    <property type="entry name" value="Rpr2"/>
    <property type="match status" value="1"/>
</dbReference>
<feature type="region of interest" description="Disordered" evidence="1">
    <location>
        <begin position="187"/>
        <end position="211"/>
    </location>
</feature>
<evidence type="ECO:0000313" key="3">
    <source>
        <dbReference type="Proteomes" id="UP000317650"/>
    </source>
</evidence>
<feature type="compositionally biased region" description="Basic and acidic residues" evidence="1">
    <location>
        <begin position="265"/>
        <end position="288"/>
    </location>
</feature>
<dbReference type="PANTHER" id="PTHR36072">
    <property type="entry name" value="OS01G0541600 PROTEIN"/>
    <property type="match status" value="1"/>
</dbReference>
<dbReference type="GO" id="GO:0006396">
    <property type="term" value="P:RNA processing"/>
    <property type="evidence" value="ECO:0007669"/>
    <property type="project" value="InterPro"/>
</dbReference>
<organism evidence="2 3">
    <name type="scientific">Musa balbisiana</name>
    <name type="common">Banana</name>
    <dbReference type="NCBI Taxonomy" id="52838"/>
    <lineage>
        <taxon>Eukaryota</taxon>
        <taxon>Viridiplantae</taxon>
        <taxon>Streptophyta</taxon>
        <taxon>Embryophyta</taxon>
        <taxon>Tracheophyta</taxon>
        <taxon>Spermatophyta</taxon>
        <taxon>Magnoliopsida</taxon>
        <taxon>Liliopsida</taxon>
        <taxon>Zingiberales</taxon>
        <taxon>Musaceae</taxon>
        <taxon>Musa</taxon>
    </lineage>
</organism>